<evidence type="ECO:0000313" key="2">
    <source>
        <dbReference type="EMBL" id="AGB02594.1"/>
    </source>
</evidence>
<accession>L0HHN7</accession>
<sequence precursor="true">MSIRKTFVILQALLLAGMVMVPMVNADKASSASDIVTLVDKNAISEDTALQSARAAVEDFVSRGALDNNWDGATVDPKSDIIYDLNGKPLFYLFSVESKGKRIGEIKAAASKVVGGAIVTIGPGAGPVDLDSAKTHAREIIEKEYKGTVINSMTLVCYDYPDMAILFRFSAPGSKEKTLILDAYDFSVIPESKQVSYYNGIHSSDISTRIANAESEQDSLMNRQTVLSVKAGATKTLSGFPLYAQQANGWCPFATAQMISGYYGYSRTQSGIASTMGISNPSNGATLQETLSNYYQLSTASGGLGKPNSQLRYTGMFSYDDFISNLSANRPQHASRYESLSLHARAVAGYSYSSSSSQYLYIYDPGPVNVGSLYWENWNTFLSGSNPVQGVIFIRN</sequence>
<dbReference type="HOGENOM" id="CLU_060686_1_0_2"/>
<organism evidence="2 3">
    <name type="scientific">Methanoregula formicica (strain DSM 22288 / NBRC 105244 / SMSP)</name>
    <dbReference type="NCBI Taxonomy" id="593750"/>
    <lineage>
        <taxon>Archaea</taxon>
        <taxon>Methanobacteriati</taxon>
        <taxon>Methanobacteriota</taxon>
        <taxon>Stenosarchaea group</taxon>
        <taxon>Methanomicrobia</taxon>
        <taxon>Methanomicrobiales</taxon>
        <taxon>Methanoregulaceae</taxon>
        <taxon>Methanoregula</taxon>
    </lineage>
</organism>
<name>L0HHN7_METFS</name>
<dbReference type="KEGG" id="mfo:Metfor_1564"/>
<dbReference type="InParanoid" id="L0HHN7"/>
<keyword evidence="3" id="KW-1185">Reference proteome</keyword>
<dbReference type="Proteomes" id="UP000010824">
    <property type="component" value="Chromosome"/>
</dbReference>
<dbReference type="GeneID" id="14307953"/>
<reference evidence="3" key="1">
    <citation type="submission" date="2011-12" db="EMBL/GenBank/DDBJ databases">
        <title>Complete sequence of Methanoregula formicicum SMSP.</title>
        <authorList>
            <person name="Lucas S."/>
            <person name="Han J."/>
            <person name="Lapidus A."/>
            <person name="Cheng J.-F."/>
            <person name="Goodwin L."/>
            <person name="Pitluck S."/>
            <person name="Peters L."/>
            <person name="Ovchinnikova G."/>
            <person name="Teshima H."/>
            <person name="Detter J.C."/>
            <person name="Han C."/>
            <person name="Tapia R."/>
            <person name="Land M."/>
            <person name="Hauser L."/>
            <person name="Kyrpides N."/>
            <person name="Ivanova N."/>
            <person name="Pagani I."/>
            <person name="Imachi H."/>
            <person name="Tamaki H."/>
            <person name="Sekiguchi Y."/>
            <person name="Kamagata Y."/>
            <person name="Cadillo-Quiroz H."/>
            <person name="Zinder S."/>
            <person name="Liu W.-T."/>
            <person name="Woyke T."/>
        </authorList>
    </citation>
    <scope>NUCLEOTIDE SEQUENCE [LARGE SCALE GENOMIC DNA]</scope>
    <source>
        <strain evidence="3">DSM 22288 / NBRC 105244 / SMSP</strain>
    </source>
</reference>
<dbReference type="eggNOG" id="arCOG03312">
    <property type="taxonomic scope" value="Archaea"/>
</dbReference>
<proteinExistence type="predicted"/>
<dbReference type="AlphaFoldDB" id="L0HHN7"/>
<dbReference type="RefSeq" id="WP_015285557.1">
    <property type="nucleotide sequence ID" value="NC_019943.1"/>
</dbReference>
<gene>
    <name evidence="2" type="ordered locus">Metfor_1564</name>
</gene>
<reference evidence="2 3" key="2">
    <citation type="journal article" date="2014" name="Genome Announc.">
        <title>Complete Genome Sequence of Methanoregula formicica SMSPT, a Mesophilic Hydrogenotrophic Methanogen Isolated from a Methanogenic Upflow Anaerobic Sludge Blanket Reactor.</title>
        <authorList>
            <person name="Yamamoto K."/>
            <person name="Tamaki H."/>
            <person name="Cadillo-Quiroz H."/>
            <person name="Imachi H."/>
            <person name="Kyrpides N."/>
            <person name="Woyke T."/>
            <person name="Goodwin L."/>
            <person name="Zinder S.H."/>
            <person name="Kamagata Y."/>
            <person name="Liu W.T."/>
        </authorList>
    </citation>
    <scope>NUCLEOTIDE SEQUENCE [LARGE SCALE GENOMIC DNA]</scope>
    <source>
        <strain evidence="3">DSM 22288 / NBRC 105244 / SMSP</strain>
    </source>
</reference>
<dbReference type="EMBL" id="CP003167">
    <property type="protein sequence ID" value="AGB02594.1"/>
    <property type="molecule type" value="Genomic_DNA"/>
</dbReference>
<evidence type="ECO:0000259" key="1">
    <source>
        <dbReference type="Pfam" id="PF13529"/>
    </source>
</evidence>
<dbReference type="Pfam" id="PF13529">
    <property type="entry name" value="Peptidase_C39_2"/>
    <property type="match status" value="1"/>
</dbReference>
<evidence type="ECO:0000313" key="3">
    <source>
        <dbReference type="Proteomes" id="UP000010824"/>
    </source>
</evidence>
<dbReference type="STRING" id="593750.Metfor_1564"/>
<feature type="domain" description="Peptidase C39-like" evidence="1">
    <location>
        <begin position="239"/>
        <end position="365"/>
    </location>
</feature>
<dbReference type="OrthoDB" id="117852at2157"/>
<dbReference type="InterPro" id="IPR039564">
    <property type="entry name" value="Peptidase_C39-like"/>
</dbReference>
<protein>
    <recommendedName>
        <fullName evidence="1">Peptidase C39-like domain-containing protein</fullName>
    </recommendedName>
</protein>